<dbReference type="PANTHER" id="PTHR24409">
    <property type="entry name" value="ZINC FINGER PROTEIN 142"/>
    <property type="match status" value="1"/>
</dbReference>
<evidence type="ECO:0000256" key="4">
    <source>
        <dbReference type="ARBA" id="ARBA00022833"/>
    </source>
</evidence>
<proteinExistence type="predicted"/>
<keyword evidence="8" id="KW-1185">Reference proteome</keyword>
<protein>
    <recommendedName>
        <fullName evidence="6">C2H2-type domain-containing protein</fullName>
    </recommendedName>
</protein>
<keyword evidence="2" id="KW-0677">Repeat</keyword>
<dbReference type="InterPro" id="IPR013087">
    <property type="entry name" value="Znf_C2H2_type"/>
</dbReference>
<dbReference type="GO" id="GO:0000977">
    <property type="term" value="F:RNA polymerase II transcription regulatory region sequence-specific DNA binding"/>
    <property type="evidence" value="ECO:0007669"/>
    <property type="project" value="TreeGrafter"/>
</dbReference>
<comment type="caution">
    <text evidence="7">The sequence shown here is derived from an EMBL/GenBank/DDBJ whole genome shotgun (WGS) entry which is preliminary data.</text>
</comment>
<dbReference type="GO" id="GO:0000981">
    <property type="term" value="F:DNA-binding transcription factor activity, RNA polymerase II-specific"/>
    <property type="evidence" value="ECO:0007669"/>
    <property type="project" value="TreeGrafter"/>
</dbReference>
<evidence type="ECO:0000256" key="3">
    <source>
        <dbReference type="ARBA" id="ARBA00022771"/>
    </source>
</evidence>
<dbReference type="GO" id="GO:0008270">
    <property type="term" value="F:zinc ion binding"/>
    <property type="evidence" value="ECO:0007669"/>
    <property type="project" value="UniProtKB-KW"/>
</dbReference>
<dbReference type="Proteomes" id="UP001203297">
    <property type="component" value="Unassembled WGS sequence"/>
</dbReference>
<reference evidence="7" key="1">
    <citation type="journal article" date="2022" name="New Phytol.">
        <title>Evolutionary transition to the ectomycorrhizal habit in the genomes of a hyperdiverse lineage of mushroom-forming fungi.</title>
        <authorList>
            <person name="Looney B."/>
            <person name="Miyauchi S."/>
            <person name="Morin E."/>
            <person name="Drula E."/>
            <person name="Courty P.E."/>
            <person name="Kohler A."/>
            <person name="Kuo A."/>
            <person name="LaButti K."/>
            <person name="Pangilinan J."/>
            <person name="Lipzen A."/>
            <person name="Riley R."/>
            <person name="Andreopoulos W."/>
            <person name="He G."/>
            <person name="Johnson J."/>
            <person name="Nolan M."/>
            <person name="Tritt A."/>
            <person name="Barry K.W."/>
            <person name="Grigoriev I.V."/>
            <person name="Nagy L.G."/>
            <person name="Hibbett D."/>
            <person name="Henrissat B."/>
            <person name="Matheny P.B."/>
            <person name="Labbe J."/>
            <person name="Martin F.M."/>
        </authorList>
    </citation>
    <scope>NUCLEOTIDE SEQUENCE</scope>
    <source>
        <strain evidence="7">BPL690</strain>
    </source>
</reference>
<evidence type="ECO:0000313" key="8">
    <source>
        <dbReference type="Proteomes" id="UP001203297"/>
    </source>
</evidence>
<gene>
    <name evidence="7" type="ORF">B0F90DRAFT_1810532</name>
</gene>
<evidence type="ECO:0000313" key="7">
    <source>
        <dbReference type="EMBL" id="KAI0299998.1"/>
    </source>
</evidence>
<feature type="domain" description="C2H2-type" evidence="6">
    <location>
        <begin position="199"/>
        <end position="228"/>
    </location>
</feature>
<dbReference type="EMBL" id="WTXG01000020">
    <property type="protein sequence ID" value="KAI0299998.1"/>
    <property type="molecule type" value="Genomic_DNA"/>
</dbReference>
<keyword evidence="3 5" id="KW-0863">Zinc-finger</keyword>
<dbReference type="PANTHER" id="PTHR24409:SF295">
    <property type="entry name" value="AZ2-RELATED"/>
    <property type="match status" value="1"/>
</dbReference>
<sequence>MSHCDRCERWFPHDQAYDQHRENSNNHWICDSCDIDFKNQESREQHYIFQSEEGLNSHYRQSGEHNYCAQCEEVFGDDDELWDHAEEEHNACSPCRQRFNSREQLQRHDQQCGRSFQTERDVRHHINSNVHQSRTFPCPGDGCSRTFNSASALTHHFESGTCASKMTREQLNRLVVRADRKNYITQMWATERSWNGEAYECFLCQDEFNALSGLNQHLQDNIYKCPKPDCGNEFRTLSGLCQHVESGTCGVKSFKRVRKAMNGLMKGPDNIMSV</sequence>
<evidence type="ECO:0000259" key="6">
    <source>
        <dbReference type="PROSITE" id="PS50157"/>
    </source>
</evidence>
<keyword evidence="4" id="KW-0862">Zinc</keyword>
<dbReference type="AlphaFoldDB" id="A0AAD4M3H5"/>
<evidence type="ECO:0000256" key="2">
    <source>
        <dbReference type="ARBA" id="ARBA00022737"/>
    </source>
</evidence>
<dbReference type="Gene3D" id="3.30.160.60">
    <property type="entry name" value="Classic Zinc Finger"/>
    <property type="match status" value="2"/>
</dbReference>
<keyword evidence="1" id="KW-0479">Metal-binding</keyword>
<dbReference type="PROSITE" id="PS50157">
    <property type="entry name" value="ZINC_FINGER_C2H2_2"/>
    <property type="match status" value="1"/>
</dbReference>
<dbReference type="Pfam" id="PF00096">
    <property type="entry name" value="zf-C2H2"/>
    <property type="match status" value="1"/>
</dbReference>
<dbReference type="Pfam" id="PF12874">
    <property type="entry name" value="zf-met"/>
    <property type="match status" value="1"/>
</dbReference>
<name>A0AAD4M3H5_9AGAM</name>
<dbReference type="PROSITE" id="PS00028">
    <property type="entry name" value="ZINC_FINGER_C2H2_1"/>
    <property type="match status" value="1"/>
</dbReference>
<evidence type="ECO:0000256" key="5">
    <source>
        <dbReference type="PROSITE-ProRule" id="PRU00042"/>
    </source>
</evidence>
<evidence type="ECO:0000256" key="1">
    <source>
        <dbReference type="ARBA" id="ARBA00022723"/>
    </source>
</evidence>
<accession>A0AAD4M3H5</accession>
<dbReference type="GO" id="GO:0005634">
    <property type="term" value="C:nucleus"/>
    <property type="evidence" value="ECO:0007669"/>
    <property type="project" value="TreeGrafter"/>
</dbReference>
<dbReference type="SMART" id="SM00355">
    <property type="entry name" value="ZnF_C2H2"/>
    <property type="match status" value="7"/>
</dbReference>
<organism evidence="7 8">
    <name type="scientific">Multifurca ochricompacta</name>
    <dbReference type="NCBI Taxonomy" id="376703"/>
    <lineage>
        <taxon>Eukaryota</taxon>
        <taxon>Fungi</taxon>
        <taxon>Dikarya</taxon>
        <taxon>Basidiomycota</taxon>
        <taxon>Agaricomycotina</taxon>
        <taxon>Agaricomycetes</taxon>
        <taxon>Russulales</taxon>
        <taxon>Russulaceae</taxon>
        <taxon>Multifurca</taxon>
    </lineage>
</organism>